<proteinExistence type="predicted"/>
<name>A0A507CUF2_9FUNG</name>
<feature type="region of interest" description="Disordered" evidence="1">
    <location>
        <begin position="1"/>
        <end position="99"/>
    </location>
</feature>
<organism evidence="2 3">
    <name type="scientific">Synchytrium endobioticum</name>
    <dbReference type="NCBI Taxonomy" id="286115"/>
    <lineage>
        <taxon>Eukaryota</taxon>
        <taxon>Fungi</taxon>
        <taxon>Fungi incertae sedis</taxon>
        <taxon>Chytridiomycota</taxon>
        <taxon>Chytridiomycota incertae sedis</taxon>
        <taxon>Chytridiomycetes</taxon>
        <taxon>Synchytriales</taxon>
        <taxon>Synchytriaceae</taxon>
        <taxon>Synchytrium</taxon>
    </lineage>
</organism>
<evidence type="ECO:0000256" key="1">
    <source>
        <dbReference type="SAM" id="MobiDB-lite"/>
    </source>
</evidence>
<feature type="compositionally biased region" description="Polar residues" evidence="1">
    <location>
        <begin position="65"/>
        <end position="98"/>
    </location>
</feature>
<gene>
    <name evidence="2" type="ORF">SeLEV6574_g05439</name>
</gene>
<accession>A0A507CUF2</accession>
<sequence length="172" mass="18822">MYKRPRPPSPPESTFAETPVFNTNTGGHGSLFNTNPNAASTGRRRGLNSPPSTLTPQHPHAPLNAAQTSPSRNNSRAGPHNTILNSGSDIATPGQTRLHTPAPPAVKPGDLLASLQAQFEYTKELERELSKRQRLIFGRDNKITILQCQIEKLKTEVRTVTKFCASCHAVMY</sequence>
<dbReference type="EMBL" id="QEAM01000256">
    <property type="protein sequence ID" value="TPX42735.1"/>
    <property type="molecule type" value="Genomic_DNA"/>
</dbReference>
<protein>
    <submittedName>
        <fullName evidence="2">Uncharacterized protein</fullName>
    </submittedName>
</protein>
<dbReference type="Proteomes" id="UP000320475">
    <property type="component" value="Unassembled WGS sequence"/>
</dbReference>
<reference evidence="2 3" key="1">
    <citation type="journal article" date="2019" name="Sci. Rep.">
        <title>Comparative genomics of chytrid fungi reveal insights into the obligate biotrophic and pathogenic lifestyle of Synchytrium endobioticum.</title>
        <authorList>
            <person name="van de Vossenberg B.T.L.H."/>
            <person name="Warris S."/>
            <person name="Nguyen H.D.T."/>
            <person name="van Gent-Pelzer M.P.E."/>
            <person name="Joly D.L."/>
            <person name="van de Geest H.C."/>
            <person name="Bonants P.J.M."/>
            <person name="Smith D.S."/>
            <person name="Levesque C.A."/>
            <person name="van der Lee T.A.J."/>
        </authorList>
    </citation>
    <scope>NUCLEOTIDE SEQUENCE [LARGE SCALE GENOMIC DNA]</scope>
    <source>
        <strain evidence="2 3">LEV6574</strain>
    </source>
</reference>
<comment type="caution">
    <text evidence="2">The sequence shown here is derived from an EMBL/GenBank/DDBJ whole genome shotgun (WGS) entry which is preliminary data.</text>
</comment>
<evidence type="ECO:0000313" key="3">
    <source>
        <dbReference type="Proteomes" id="UP000320475"/>
    </source>
</evidence>
<feature type="compositionally biased region" description="Polar residues" evidence="1">
    <location>
        <begin position="20"/>
        <end position="40"/>
    </location>
</feature>
<evidence type="ECO:0000313" key="2">
    <source>
        <dbReference type="EMBL" id="TPX42735.1"/>
    </source>
</evidence>
<dbReference type="AlphaFoldDB" id="A0A507CUF2"/>